<dbReference type="EMBL" id="BAAAPY010000004">
    <property type="protein sequence ID" value="GAA2076866.1"/>
    <property type="molecule type" value="Genomic_DNA"/>
</dbReference>
<dbReference type="InterPro" id="IPR029033">
    <property type="entry name" value="His_PPase_superfam"/>
</dbReference>
<feature type="region of interest" description="Disordered" evidence="1">
    <location>
        <begin position="1"/>
        <end position="34"/>
    </location>
</feature>
<evidence type="ECO:0000256" key="1">
    <source>
        <dbReference type="SAM" id="MobiDB-lite"/>
    </source>
</evidence>
<dbReference type="Proteomes" id="UP001501480">
    <property type="component" value="Unassembled WGS sequence"/>
</dbReference>
<dbReference type="PANTHER" id="PTHR48100:SF1">
    <property type="entry name" value="HISTIDINE PHOSPHATASE FAMILY PROTEIN-RELATED"/>
    <property type="match status" value="1"/>
</dbReference>
<evidence type="ECO:0000313" key="3">
    <source>
        <dbReference type="Proteomes" id="UP001501480"/>
    </source>
</evidence>
<dbReference type="RefSeq" id="WP_344326610.1">
    <property type="nucleotide sequence ID" value="NZ_BAAAPY010000004.1"/>
</dbReference>
<keyword evidence="3" id="KW-1185">Reference proteome</keyword>
<dbReference type="CDD" id="cd07067">
    <property type="entry name" value="HP_PGM_like"/>
    <property type="match status" value="1"/>
</dbReference>
<protein>
    <recommendedName>
        <fullName evidence="4">Histidine phosphatase family protein</fullName>
    </recommendedName>
</protein>
<reference evidence="2 3" key="1">
    <citation type="journal article" date="2019" name="Int. J. Syst. Evol. Microbiol.">
        <title>The Global Catalogue of Microorganisms (GCM) 10K type strain sequencing project: providing services to taxonomists for standard genome sequencing and annotation.</title>
        <authorList>
            <consortium name="The Broad Institute Genomics Platform"/>
            <consortium name="The Broad Institute Genome Sequencing Center for Infectious Disease"/>
            <person name="Wu L."/>
            <person name="Ma J."/>
        </authorList>
    </citation>
    <scope>NUCLEOTIDE SEQUENCE [LARGE SCALE GENOMIC DNA]</scope>
    <source>
        <strain evidence="2 3">JCM 15749</strain>
    </source>
</reference>
<dbReference type="PANTHER" id="PTHR48100">
    <property type="entry name" value="BROAD-SPECIFICITY PHOSPHATASE YOR283W-RELATED"/>
    <property type="match status" value="1"/>
</dbReference>
<dbReference type="InterPro" id="IPR013078">
    <property type="entry name" value="His_Pase_superF_clade-1"/>
</dbReference>
<evidence type="ECO:0000313" key="2">
    <source>
        <dbReference type="EMBL" id="GAA2076866.1"/>
    </source>
</evidence>
<dbReference type="InterPro" id="IPR050275">
    <property type="entry name" value="PGM_Phosphatase"/>
</dbReference>
<proteinExistence type="predicted"/>
<gene>
    <name evidence="2" type="ORF">GCM10009821_15440</name>
</gene>
<dbReference type="SUPFAM" id="SSF53254">
    <property type="entry name" value="Phosphoglycerate mutase-like"/>
    <property type="match status" value="1"/>
</dbReference>
<organism evidence="2 3">
    <name type="scientific">Aeromicrobium halocynthiae</name>
    <dbReference type="NCBI Taxonomy" id="560557"/>
    <lineage>
        <taxon>Bacteria</taxon>
        <taxon>Bacillati</taxon>
        <taxon>Actinomycetota</taxon>
        <taxon>Actinomycetes</taxon>
        <taxon>Propionibacteriales</taxon>
        <taxon>Nocardioidaceae</taxon>
        <taxon>Aeromicrobium</taxon>
    </lineage>
</organism>
<dbReference type="SMART" id="SM00855">
    <property type="entry name" value="PGAM"/>
    <property type="match status" value="1"/>
</dbReference>
<sequence length="244" mass="26206">MTSGVPEPADAPAPGLTSSAGTNPLLGWRGPQHGDPTRLVLLRHGVTDRTVRKLFCGSGGADPDLNDEGRRQAERAADWIARNEDVDVVIASPLARTRQSAGIVADRLGLEVSHEPGIAETAFGQWDGHSFAEIMERWPDELQAWLASTSVAPPGGETFDAVHDRAVEARRRIVREHAGRTVLLVSHVTPIKMLVREALGAPMRTIHAMELAPASLTTITWWPDDVPSLQGFSVVPEGPAGFSS</sequence>
<dbReference type="Gene3D" id="3.40.50.1240">
    <property type="entry name" value="Phosphoglycerate mutase-like"/>
    <property type="match status" value="1"/>
</dbReference>
<dbReference type="Pfam" id="PF00300">
    <property type="entry name" value="His_Phos_1"/>
    <property type="match status" value="1"/>
</dbReference>
<accession>A0ABN2VXU3</accession>
<evidence type="ECO:0008006" key="4">
    <source>
        <dbReference type="Google" id="ProtNLM"/>
    </source>
</evidence>
<comment type="caution">
    <text evidence="2">The sequence shown here is derived from an EMBL/GenBank/DDBJ whole genome shotgun (WGS) entry which is preliminary data.</text>
</comment>
<name>A0ABN2VXU3_9ACTN</name>